<proteinExistence type="predicted"/>
<feature type="transmembrane region" description="Helical" evidence="9">
    <location>
        <begin position="102"/>
        <end position="124"/>
    </location>
</feature>
<keyword evidence="6 9" id="KW-0472">Membrane</keyword>
<evidence type="ECO:0000256" key="4">
    <source>
        <dbReference type="ARBA" id="ARBA00022692"/>
    </source>
</evidence>
<dbReference type="Gene3D" id="1.10.10.1320">
    <property type="entry name" value="Anti-sigma factor, zinc-finger domain"/>
    <property type="match status" value="1"/>
</dbReference>
<dbReference type="AlphaFoldDB" id="A0A9X1V9L9"/>
<accession>A0A9X1V9L9</accession>
<evidence type="ECO:0000256" key="5">
    <source>
        <dbReference type="ARBA" id="ARBA00022989"/>
    </source>
</evidence>
<keyword evidence="5 9" id="KW-1133">Transmembrane helix</keyword>
<dbReference type="InterPro" id="IPR051474">
    <property type="entry name" value="Anti-sigma-K/W_factor"/>
</dbReference>
<evidence type="ECO:0000256" key="7">
    <source>
        <dbReference type="ARBA" id="ARBA00029829"/>
    </source>
</evidence>
<dbReference type="PANTHER" id="PTHR37461:SF1">
    <property type="entry name" value="ANTI-SIGMA-K FACTOR RSKA"/>
    <property type="match status" value="1"/>
</dbReference>
<evidence type="ECO:0000256" key="8">
    <source>
        <dbReference type="ARBA" id="ARBA00030803"/>
    </source>
</evidence>
<keyword evidence="12" id="KW-1185">Reference proteome</keyword>
<comment type="subcellular location">
    <subcellularLocation>
        <location evidence="2">Cell membrane</location>
    </subcellularLocation>
    <subcellularLocation>
        <location evidence="1">Membrane</location>
        <topology evidence="1">Single-pass membrane protein</topology>
    </subcellularLocation>
</comment>
<dbReference type="GO" id="GO:0016989">
    <property type="term" value="F:sigma factor antagonist activity"/>
    <property type="evidence" value="ECO:0007669"/>
    <property type="project" value="TreeGrafter"/>
</dbReference>
<feature type="domain" description="Anti-sigma K factor RskA C-terminal" evidence="10">
    <location>
        <begin position="108"/>
        <end position="235"/>
    </location>
</feature>
<evidence type="ECO:0000256" key="3">
    <source>
        <dbReference type="ARBA" id="ARBA00022475"/>
    </source>
</evidence>
<dbReference type="Proteomes" id="UP001139263">
    <property type="component" value="Unassembled WGS sequence"/>
</dbReference>
<dbReference type="EMBL" id="JALBUF010000007">
    <property type="protein sequence ID" value="MCI0183888.1"/>
    <property type="molecule type" value="Genomic_DNA"/>
</dbReference>
<protein>
    <recommendedName>
        <fullName evidence="8">Regulator of SigK</fullName>
    </recommendedName>
    <alternativeName>
        <fullName evidence="7">Sigma-K anti-sigma factor RskA</fullName>
    </alternativeName>
</protein>
<dbReference type="GO" id="GO:0006417">
    <property type="term" value="P:regulation of translation"/>
    <property type="evidence" value="ECO:0007669"/>
    <property type="project" value="TreeGrafter"/>
</dbReference>
<evidence type="ECO:0000259" key="10">
    <source>
        <dbReference type="Pfam" id="PF10099"/>
    </source>
</evidence>
<dbReference type="InterPro" id="IPR041916">
    <property type="entry name" value="Anti_sigma_zinc_sf"/>
</dbReference>
<dbReference type="PANTHER" id="PTHR37461">
    <property type="entry name" value="ANTI-SIGMA-K FACTOR RSKA"/>
    <property type="match status" value="1"/>
</dbReference>
<evidence type="ECO:0000256" key="6">
    <source>
        <dbReference type="ARBA" id="ARBA00023136"/>
    </source>
</evidence>
<organism evidence="11 12">
    <name type="scientific">Sulfoacidibacillus ferrooxidans</name>
    <dbReference type="NCBI Taxonomy" id="2005001"/>
    <lineage>
        <taxon>Bacteria</taxon>
        <taxon>Bacillati</taxon>
        <taxon>Bacillota</taxon>
        <taxon>Bacilli</taxon>
        <taxon>Bacillales</taxon>
        <taxon>Alicyclobacillaceae</taxon>
        <taxon>Sulfoacidibacillus</taxon>
    </lineage>
</organism>
<comment type="caution">
    <text evidence="11">The sequence shown here is derived from an EMBL/GenBank/DDBJ whole genome shotgun (WGS) entry which is preliminary data.</text>
</comment>
<dbReference type="GO" id="GO:0005886">
    <property type="term" value="C:plasma membrane"/>
    <property type="evidence" value="ECO:0007669"/>
    <property type="project" value="UniProtKB-SubCell"/>
</dbReference>
<evidence type="ECO:0000313" key="11">
    <source>
        <dbReference type="EMBL" id="MCI0183888.1"/>
    </source>
</evidence>
<name>A0A9X1V9L9_9BACL</name>
<evidence type="ECO:0000256" key="1">
    <source>
        <dbReference type="ARBA" id="ARBA00004167"/>
    </source>
</evidence>
<keyword evidence="3" id="KW-1003">Cell membrane</keyword>
<gene>
    <name evidence="11" type="ORF">MM817_02180</name>
</gene>
<dbReference type="InterPro" id="IPR018764">
    <property type="entry name" value="RskA_C"/>
</dbReference>
<dbReference type="Pfam" id="PF10099">
    <property type="entry name" value="RskA_C"/>
    <property type="match status" value="1"/>
</dbReference>
<evidence type="ECO:0000256" key="2">
    <source>
        <dbReference type="ARBA" id="ARBA00004236"/>
    </source>
</evidence>
<sequence length="252" mass="27511">MTQEDNWCSLCELYVLGGLESDEKRSFEEHLSDCKECQDRVRDIEGLSDQLLVYYQNVEVPEGMRSRVLQHVFANDEPAPIKDVQTTPIFHHQSSSRSRFKISTWPSVAAVAVIALLVVGISQIHDRTVVPSSPLGTVMQSEALSPTAVMNQASAKLWITGSATTAKDLYMKFSGLAPVVGSQVYQVWLVEPTKSGASIYSCGIFKPNSKGEAIFASKIPQSHYSVIAVTLEPRSTDVTPLGPKVLVGAVNV</sequence>
<evidence type="ECO:0000256" key="9">
    <source>
        <dbReference type="SAM" id="Phobius"/>
    </source>
</evidence>
<keyword evidence="4 9" id="KW-0812">Transmembrane</keyword>
<reference evidence="11" key="1">
    <citation type="submission" date="2022-03" db="EMBL/GenBank/DDBJ databases">
        <title>Draft Genome Sequence of Firmicute Strain S0AB, a Heterotrophic Iron/Sulfur-Oxidizing Extreme Acidophile.</title>
        <authorList>
            <person name="Vergara E."/>
            <person name="Pakostova E."/>
            <person name="Johnson D.B."/>
            <person name="Holmes D.S."/>
        </authorList>
    </citation>
    <scope>NUCLEOTIDE SEQUENCE</scope>
    <source>
        <strain evidence="11">S0AB</strain>
    </source>
</reference>
<evidence type="ECO:0000313" key="12">
    <source>
        <dbReference type="Proteomes" id="UP001139263"/>
    </source>
</evidence>
<dbReference type="RefSeq" id="WP_241714811.1">
    <property type="nucleotide sequence ID" value="NZ_JALBUF010000007.1"/>
</dbReference>